<keyword evidence="1" id="KW-0812">Transmembrane</keyword>
<feature type="transmembrane region" description="Helical" evidence="1">
    <location>
        <begin position="60"/>
        <end position="79"/>
    </location>
</feature>
<keyword evidence="1" id="KW-0472">Membrane</keyword>
<feature type="chain" id="PRO_5003313875" description="Transmembrane protein" evidence="2">
    <location>
        <begin position="26"/>
        <end position="163"/>
    </location>
</feature>
<dbReference type="EMBL" id="GL883026">
    <property type="protein sequence ID" value="EGG15175.1"/>
    <property type="molecule type" value="Genomic_DNA"/>
</dbReference>
<reference evidence="4" key="1">
    <citation type="journal article" date="2011" name="Genome Res.">
        <title>Phylogeny-wide analysis of social amoeba genomes highlights ancient origins for complex intercellular communication.</title>
        <authorList>
            <person name="Heidel A.J."/>
            <person name="Lawal H.M."/>
            <person name="Felder M."/>
            <person name="Schilde C."/>
            <person name="Helps N.R."/>
            <person name="Tunggal B."/>
            <person name="Rivero F."/>
            <person name="John U."/>
            <person name="Schleicher M."/>
            <person name="Eichinger L."/>
            <person name="Platzer M."/>
            <person name="Noegel A.A."/>
            <person name="Schaap P."/>
            <person name="Gloeckner G."/>
        </authorList>
    </citation>
    <scope>NUCLEOTIDE SEQUENCE [LARGE SCALE GENOMIC DNA]</scope>
    <source>
        <strain evidence="4">SH3</strain>
    </source>
</reference>
<proteinExistence type="predicted"/>
<accession>F4Q906</accession>
<keyword evidence="1" id="KW-1133">Transmembrane helix</keyword>
<name>F4Q906_CACFS</name>
<sequence>MNKLSFSFYLFIAILFIANSCSVLANHDDSSDYPDTSPCCHGDLNNSTGDYSCVGSTYRILSFLIILFYYNSFLATTFWKRASCDGGNYLSNATGVFICSVTCDYTGTYAGAMIIEAVIIQLSIIAFLVIVITVGCCFFCHKRKIAKRNSHINSHEEKTLLHY</sequence>
<gene>
    <name evidence="3" type="ORF">DFA_10001</name>
</gene>
<dbReference type="Proteomes" id="UP000007797">
    <property type="component" value="Unassembled WGS sequence"/>
</dbReference>
<evidence type="ECO:0000313" key="3">
    <source>
        <dbReference type="EMBL" id="EGG15175.1"/>
    </source>
</evidence>
<feature type="transmembrane region" description="Helical" evidence="1">
    <location>
        <begin position="91"/>
        <end position="112"/>
    </location>
</feature>
<dbReference type="GeneID" id="14867327"/>
<feature type="signal peptide" evidence="2">
    <location>
        <begin position="1"/>
        <end position="25"/>
    </location>
</feature>
<evidence type="ECO:0008006" key="5">
    <source>
        <dbReference type="Google" id="ProtNLM"/>
    </source>
</evidence>
<dbReference type="KEGG" id="dfa:DFA_10001"/>
<dbReference type="RefSeq" id="XP_004351895.1">
    <property type="nucleotide sequence ID" value="XM_004351843.1"/>
</dbReference>
<feature type="transmembrane region" description="Helical" evidence="1">
    <location>
        <begin position="118"/>
        <end position="140"/>
    </location>
</feature>
<organism evidence="3 4">
    <name type="scientific">Cavenderia fasciculata</name>
    <name type="common">Slime mold</name>
    <name type="synonym">Dictyostelium fasciculatum</name>
    <dbReference type="NCBI Taxonomy" id="261658"/>
    <lineage>
        <taxon>Eukaryota</taxon>
        <taxon>Amoebozoa</taxon>
        <taxon>Evosea</taxon>
        <taxon>Eumycetozoa</taxon>
        <taxon>Dictyostelia</taxon>
        <taxon>Acytosteliales</taxon>
        <taxon>Cavenderiaceae</taxon>
        <taxon>Cavenderia</taxon>
    </lineage>
</organism>
<evidence type="ECO:0000256" key="2">
    <source>
        <dbReference type="SAM" id="SignalP"/>
    </source>
</evidence>
<protein>
    <recommendedName>
        <fullName evidence="5">Transmembrane protein</fullName>
    </recommendedName>
</protein>
<evidence type="ECO:0000256" key="1">
    <source>
        <dbReference type="SAM" id="Phobius"/>
    </source>
</evidence>
<keyword evidence="2" id="KW-0732">Signal</keyword>
<dbReference type="AlphaFoldDB" id="F4Q906"/>
<keyword evidence="4" id="KW-1185">Reference proteome</keyword>
<evidence type="ECO:0000313" key="4">
    <source>
        <dbReference type="Proteomes" id="UP000007797"/>
    </source>
</evidence>